<evidence type="ECO:0000313" key="3">
    <source>
        <dbReference type="Proteomes" id="UP000074072"/>
    </source>
</evidence>
<protein>
    <submittedName>
        <fullName evidence="2">Uncharacterized protein</fullName>
    </submittedName>
</protein>
<evidence type="ECO:0000313" key="2">
    <source>
        <dbReference type="EMBL" id="KTW01983.1"/>
    </source>
</evidence>
<dbReference type="Proteomes" id="UP000074072">
    <property type="component" value="Unassembled WGS sequence"/>
</dbReference>
<name>A0A147J0Z8_9SPHN</name>
<feature type="compositionally biased region" description="Basic and acidic residues" evidence="1">
    <location>
        <begin position="1"/>
        <end position="10"/>
    </location>
</feature>
<gene>
    <name evidence="2" type="ORF">SB4_04610</name>
</gene>
<dbReference type="RefSeq" id="WP_153006066.1">
    <property type="nucleotide sequence ID" value="NZ_LDTC01000142.1"/>
</dbReference>
<reference evidence="2 3" key="1">
    <citation type="journal article" date="2016" name="Front. Microbiol.">
        <title>Genomic Resource of Rice Seed Associated Bacteria.</title>
        <authorList>
            <person name="Midha S."/>
            <person name="Bansal K."/>
            <person name="Sharma S."/>
            <person name="Kumar N."/>
            <person name="Patil P.P."/>
            <person name="Chaudhry V."/>
            <person name="Patil P.B."/>
        </authorList>
    </citation>
    <scope>NUCLEOTIDE SEQUENCE [LARGE SCALE GENOMIC DNA]</scope>
    <source>
        <strain evidence="2 3">SB4</strain>
    </source>
</reference>
<dbReference type="OrthoDB" id="7506225at2"/>
<evidence type="ECO:0000256" key="1">
    <source>
        <dbReference type="SAM" id="MobiDB-lite"/>
    </source>
</evidence>
<sequence>MAEEGRKRGSQEGGAGADHDHVGRRLRTLEECALNKRTLRLTCPACGHVRILDAVALWWLFQRRGWDGTLGLVGRRLCCSVCQAVGQIRRPRLAIGRDAPTGAPLPYPNAATWKRLVSRYRS</sequence>
<accession>A0A147J0Z8</accession>
<feature type="region of interest" description="Disordered" evidence="1">
    <location>
        <begin position="1"/>
        <end position="22"/>
    </location>
</feature>
<comment type="caution">
    <text evidence="2">The sequence shown here is derived from an EMBL/GenBank/DDBJ whole genome shotgun (WGS) entry which is preliminary data.</text>
</comment>
<dbReference type="PATRIC" id="fig|33051.4.peg.1553"/>
<dbReference type="EMBL" id="LDTE01000022">
    <property type="protein sequence ID" value="KTW01983.1"/>
    <property type="molecule type" value="Genomic_DNA"/>
</dbReference>
<dbReference type="AlphaFoldDB" id="A0A147J0Z8"/>
<organism evidence="2 3">
    <name type="scientific">Sphingomonas sanguinis</name>
    <dbReference type="NCBI Taxonomy" id="33051"/>
    <lineage>
        <taxon>Bacteria</taxon>
        <taxon>Pseudomonadati</taxon>
        <taxon>Pseudomonadota</taxon>
        <taxon>Alphaproteobacteria</taxon>
        <taxon>Sphingomonadales</taxon>
        <taxon>Sphingomonadaceae</taxon>
        <taxon>Sphingomonas</taxon>
    </lineage>
</organism>
<proteinExistence type="predicted"/>